<proteinExistence type="predicted"/>
<dbReference type="PANTHER" id="PTHR12461">
    <property type="entry name" value="HYPOXIA-INDUCIBLE FACTOR 1 ALPHA INHIBITOR-RELATED"/>
    <property type="match status" value="1"/>
</dbReference>
<accession>G2Q5P5</accession>
<dbReference type="SMART" id="SM00558">
    <property type="entry name" value="JmjC"/>
    <property type="match status" value="1"/>
</dbReference>
<name>G2Q5P5_THET4</name>
<dbReference type="eggNOG" id="KOG2132">
    <property type="taxonomic scope" value="Eukaryota"/>
</dbReference>
<feature type="compositionally biased region" description="Acidic residues" evidence="1">
    <location>
        <begin position="413"/>
        <end position="427"/>
    </location>
</feature>
<gene>
    <name evidence="3" type="ORF">MYCTH_2299350</name>
</gene>
<feature type="region of interest" description="Disordered" evidence="1">
    <location>
        <begin position="387"/>
        <end position="446"/>
    </location>
</feature>
<dbReference type="VEuPathDB" id="FungiDB:MYCTH_2299350"/>
<organism evidence="3 4">
    <name type="scientific">Thermothelomyces thermophilus (strain ATCC 42464 / BCRC 31852 / DSM 1799)</name>
    <name type="common">Sporotrichum thermophile</name>
    <dbReference type="NCBI Taxonomy" id="573729"/>
    <lineage>
        <taxon>Eukaryota</taxon>
        <taxon>Fungi</taxon>
        <taxon>Dikarya</taxon>
        <taxon>Ascomycota</taxon>
        <taxon>Pezizomycotina</taxon>
        <taxon>Sordariomycetes</taxon>
        <taxon>Sordariomycetidae</taxon>
        <taxon>Sordariales</taxon>
        <taxon>Chaetomiaceae</taxon>
        <taxon>Thermothelomyces</taxon>
    </lineage>
</organism>
<dbReference type="AlphaFoldDB" id="G2Q5P5"/>
<feature type="region of interest" description="Disordered" evidence="1">
    <location>
        <begin position="320"/>
        <end position="355"/>
    </location>
</feature>
<dbReference type="RefSeq" id="XP_003660726.1">
    <property type="nucleotide sequence ID" value="XM_003660678.1"/>
</dbReference>
<dbReference type="Proteomes" id="UP000007322">
    <property type="component" value="Chromosome 1"/>
</dbReference>
<dbReference type="KEGG" id="mtm:MYCTH_2299350"/>
<dbReference type="SUPFAM" id="SSF51197">
    <property type="entry name" value="Clavaminate synthase-like"/>
    <property type="match status" value="1"/>
</dbReference>
<dbReference type="PROSITE" id="PS51184">
    <property type="entry name" value="JMJC"/>
    <property type="match status" value="1"/>
</dbReference>
<dbReference type="InterPro" id="IPR003347">
    <property type="entry name" value="JmjC_dom"/>
</dbReference>
<evidence type="ECO:0000259" key="2">
    <source>
        <dbReference type="PROSITE" id="PS51184"/>
    </source>
</evidence>
<dbReference type="GeneID" id="11511608"/>
<dbReference type="Gene3D" id="2.60.120.650">
    <property type="entry name" value="Cupin"/>
    <property type="match status" value="1"/>
</dbReference>
<reference evidence="3 4" key="1">
    <citation type="journal article" date="2011" name="Nat. Biotechnol.">
        <title>Comparative genomic analysis of the thermophilic biomass-degrading fungi Myceliophthora thermophila and Thielavia terrestris.</title>
        <authorList>
            <person name="Berka R.M."/>
            <person name="Grigoriev I.V."/>
            <person name="Otillar R."/>
            <person name="Salamov A."/>
            <person name="Grimwood J."/>
            <person name="Reid I."/>
            <person name="Ishmael N."/>
            <person name="John T."/>
            <person name="Darmond C."/>
            <person name="Moisan M.-C."/>
            <person name="Henrissat B."/>
            <person name="Coutinho P.M."/>
            <person name="Lombard V."/>
            <person name="Natvig D.O."/>
            <person name="Lindquist E."/>
            <person name="Schmutz J."/>
            <person name="Lucas S."/>
            <person name="Harris P."/>
            <person name="Powlowski J."/>
            <person name="Bellemare A."/>
            <person name="Taylor D."/>
            <person name="Butler G."/>
            <person name="de Vries R.P."/>
            <person name="Allijn I.E."/>
            <person name="van den Brink J."/>
            <person name="Ushinsky S."/>
            <person name="Storms R."/>
            <person name="Powell A.J."/>
            <person name="Paulsen I.T."/>
            <person name="Elbourne L.D.H."/>
            <person name="Baker S.E."/>
            <person name="Magnuson J."/>
            <person name="LaBoissiere S."/>
            <person name="Clutterbuck A.J."/>
            <person name="Martinez D."/>
            <person name="Wogulis M."/>
            <person name="de Leon A.L."/>
            <person name="Rey M.W."/>
            <person name="Tsang A."/>
        </authorList>
    </citation>
    <scope>NUCLEOTIDE SEQUENCE [LARGE SCALE GENOMIC DNA]</scope>
    <source>
        <strain evidence="4">ATCC 42464 / BCRC 31852 / DSM 1799</strain>
    </source>
</reference>
<dbReference type="InParanoid" id="G2Q5P5"/>
<dbReference type="Pfam" id="PF13621">
    <property type="entry name" value="Cupin_8"/>
    <property type="match status" value="1"/>
</dbReference>
<dbReference type="PANTHER" id="PTHR12461:SF101">
    <property type="entry name" value="TRNA WYBUTOSINE-SYNTHESIZING PROTEIN 4"/>
    <property type="match status" value="1"/>
</dbReference>
<dbReference type="OrthoDB" id="47172at2759"/>
<dbReference type="EMBL" id="CP003002">
    <property type="protein sequence ID" value="AEO55481.1"/>
    <property type="molecule type" value="Genomic_DNA"/>
</dbReference>
<dbReference type="InterPro" id="IPR041667">
    <property type="entry name" value="Cupin_8"/>
</dbReference>
<dbReference type="STRING" id="573729.G2Q5P5"/>
<sequence>MADAHEQLRAQCLAAAEQIASECAQILEDDSIHHSSRGLAACGEPLVQLLGRQASQLLSLSKGEGEDGRALLLRRIDDLISVAYSKFYAYLFKELPTCWRQLYTDASILKFALLYMSWPVTDAALRGQYDVAAAEKELDDMIKALDLAIILAGAAGDRRGRQWINRAFALLEEVWQAASPESAARPPPSPPLDERPQKRPKTSAQSPPPNPWQDAPSFSSYEPFTPPVTRPVRRVHDLSLEEFQTYLTKRENNAPGPLPLVITGLISDWPALTTRPWRKPDYLLSRTFGGRRLVPVELGRSYVDPGWGQQILPFGKFLREHITDPPSSPPFPTGGEQQHRQQQNEEEEGQEGSKKTGYLAQHPLLTHLPLLRNDILIPDLCFTVPPPYPDSTPPSSGDKSTTRGEAPARDELVVGDDDEGNYDDDEGGGGGGGGEEEEEDCPHLNAWFGPPTTITPLHTDPYHNLLAQVVGRKYVRLYPPWIGPRKMRARGREGGVEMGNTSRVDVGVLEGWDRPAPAPRPEEGSGEEGEKEEEGLEAGWEDEFRKLEYLDCVLGEGEVLYIPVGWWHYVRGLSVSFSVSFWWR</sequence>
<protein>
    <recommendedName>
        <fullName evidence="2">JmjC domain-containing protein</fullName>
    </recommendedName>
</protein>
<evidence type="ECO:0000313" key="3">
    <source>
        <dbReference type="EMBL" id="AEO55481.1"/>
    </source>
</evidence>
<feature type="region of interest" description="Disordered" evidence="1">
    <location>
        <begin position="511"/>
        <end position="537"/>
    </location>
</feature>
<feature type="domain" description="JmjC" evidence="2">
    <location>
        <begin position="382"/>
        <end position="584"/>
    </location>
</feature>
<feature type="compositionally biased region" description="Acidic residues" evidence="1">
    <location>
        <begin position="524"/>
        <end position="537"/>
    </location>
</feature>
<dbReference type="HOGENOM" id="CLU_016785_0_0_1"/>
<feature type="compositionally biased region" description="Basic and acidic residues" evidence="1">
    <location>
        <begin position="400"/>
        <end position="412"/>
    </location>
</feature>
<keyword evidence="4" id="KW-1185">Reference proteome</keyword>
<evidence type="ECO:0000256" key="1">
    <source>
        <dbReference type="SAM" id="MobiDB-lite"/>
    </source>
</evidence>
<evidence type="ECO:0000313" key="4">
    <source>
        <dbReference type="Proteomes" id="UP000007322"/>
    </source>
</evidence>
<dbReference type="OMA" id="VPDYCYI"/>
<feature type="region of interest" description="Disordered" evidence="1">
    <location>
        <begin position="179"/>
        <end position="223"/>
    </location>
</feature>